<evidence type="ECO:0000259" key="5">
    <source>
        <dbReference type="PROSITE" id="PS50110"/>
    </source>
</evidence>
<dbReference type="PROSITE" id="PS50110">
    <property type="entry name" value="RESPONSE_REGULATORY"/>
    <property type="match status" value="1"/>
</dbReference>
<evidence type="ECO:0000256" key="2">
    <source>
        <dbReference type="ARBA" id="ARBA00023125"/>
    </source>
</evidence>
<dbReference type="Proteomes" id="UP000014977">
    <property type="component" value="Unassembled WGS sequence"/>
</dbReference>
<comment type="caution">
    <text evidence="6">The sequence shown here is derived from an EMBL/GenBank/DDBJ whole genome shotgun (WGS) entry which is preliminary data.</text>
</comment>
<dbReference type="CDD" id="cd06170">
    <property type="entry name" value="LuxR_C_like"/>
    <property type="match status" value="1"/>
</dbReference>
<dbReference type="Pfam" id="PF00196">
    <property type="entry name" value="GerE"/>
    <property type="match status" value="1"/>
</dbReference>
<evidence type="ECO:0000313" key="7">
    <source>
        <dbReference type="Proteomes" id="UP000014977"/>
    </source>
</evidence>
<name>S7U067_DESML</name>
<dbReference type="SUPFAM" id="SSF46894">
    <property type="entry name" value="C-terminal effector domain of the bipartite response regulators"/>
    <property type="match status" value="1"/>
</dbReference>
<dbReference type="CDD" id="cd17535">
    <property type="entry name" value="REC_NarL-like"/>
    <property type="match status" value="1"/>
</dbReference>
<sequence length="218" mass="24619">MNIYTIILADDHVILRQGIRKIIEDENGLKVIDEVGDGLALLKTLKINTPDMVIVDISMPRIRGIEAVSEIKANYPNIKVLILSMHKSRQYLLQAVSVGADGYLLKEDTDDELFTAIKTIRKGKVYLSPSMTRGLTQTFIDACINGPDVNTEPLSVREKEVLKMVVEGYTCKDISELLHISLRTVQHHRANIHKKLRIKKMPDLVKYAMDNGYISMTD</sequence>
<dbReference type="GO" id="GO:0000160">
    <property type="term" value="P:phosphorelay signal transduction system"/>
    <property type="evidence" value="ECO:0007669"/>
    <property type="project" value="InterPro"/>
</dbReference>
<dbReference type="OrthoDB" id="9780312at2"/>
<dbReference type="GO" id="GO:0006355">
    <property type="term" value="P:regulation of DNA-templated transcription"/>
    <property type="evidence" value="ECO:0007669"/>
    <property type="project" value="InterPro"/>
</dbReference>
<dbReference type="GO" id="GO:0003677">
    <property type="term" value="F:DNA binding"/>
    <property type="evidence" value="ECO:0007669"/>
    <property type="project" value="UniProtKB-KW"/>
</dbReference>
<organism evidence="6 7">
    <name type="scientific">Desulfococcus multivorans DSM 2059</name>
    <dbReference type="NCBI Taxonomy" id="1121405"/>
    <lineage>
        <taxon>Bacteria</taxon>
        <taxon>Pseudomonadati</taxon>
        <taxon>Thermodesulfobacteriota</taxon>
        <taxon>Desulfobacteria</taxon>
        <taxon>Desulfobacterales</taxon>
        <taxon>Desulfococcaceae</taxon>
        <taxon>Desulfococcus</taxon>
    </lineage>
</organism>
<dbReference type="STRING" id="897.B2D07_12730"/>
<feature type="domain" description="Response regulatory" evidence="5">
    <location>
        <begin position="5"/>
        <end position="121"/>
    </location>
</feature>
<evidence type="ECO:0000256" key="3">
    <source>
        <dbReference type="PROSITE-ProRule" id="PRU00169"/>
    </source>
</evidence>
<dbReference type="InterPro" id="IPR000792">
    <property type="entry name" value="Tscrpt_reg_LuxR_C"/>
</dbReference>
<evidence type="ECO:0000256" key="1">
    <source>
        <dbReference type="ARBA" id="ARBA00022553"/>
    </source>
</evidence>
<dbReference type="eggNOG" id="COG2197">
    <property type="taxonomic scope" value="Bacteria"/>
</dbReference>
<dbReference type="Gene3D" id="3.40.50.2300">
    <property type="match status" value="1"/>
</dbReference>
<feature type="modified residue" description="4-aspartylphosphate" evidence="3">
    <location>
        <position position="56"/>
    </location>
</feature>
<dbReference type="SUPFAM" id="SSF52172">
    <property type="entry name" value="CheY-like"/>
    <property type="match status" value="1"/>
</dbReference>
<dbReference type="Pfam" id="PF00072">
    <property type="entry name" value="Response_reg"/>
    <property type="match status" value="1"/>
</dbReference>
<dbReference type="InterPro" id="IPR058245">
    <property type="entry name" value="NreC/VraR/RcsB-like_REC"/>
</dbReference>
<evidence type="ECO:0000313" key="6">
    <source>
        <dbReference type="EMBL" id="EPR42380.1"/>
    </source>
</evidence>
<dbReference type="InterPro" id="IPR001789">
    <property type="entry name" value="Sig_transdc_resp-reg_receiver"/>
</dbReference>
<dbReference type="SMART" id="SM00448">
    <property type="entry name" value="REC"/>
    <property type="match status" value="1"/>
</dbReference>
<protein>
    <submittedName>
        <fullName evidence="6">Two component transcriptional regulator, LuxR family</fullName>
    </submittedName>
</protein>
<dbReference type="RefSeq" id="WP_020876038.1">
    <property type="nucleotide sequence ID" value="NZ_ATHJ01000066.1"/>
</dbReference>
<reference evidence="6 7" key="1">
    <citation type="journal article" date="2013" name="Genome Announc.">
        <title>Draft genome sequences for three mercury-methylating, sulfate-reducing bacteria.</title>
        <authorList>
            <person name="Brown S.D."/>
            <person name="Hurt R.A.Jr."/>
            <person name="Gilmour C.C."/>
            <person name="Elias D.A."/>
        </authorList>
    </citation>
    <scope>NUCLEOTIDE SEQUENCE [LARGE SCALE GENOMIC DNA]</scope>
    <source>
        <strain evidence="6 7">DSM 2059</strain>
    </source>
</reference>
<feature type="domain" description="HTH luxR-type" evidence="4">
    <location>
        <begin position="147"/>
        <end position="212"/>
    </location>
</feature>
<accession>S7U067</accession>
<dbReference type="PROSITE" id="PS50043">
    <property type="entry name" value="HTH_LUXR_2"/>
    <property type="match status" value="1"/>
</dbReference>
<keyword evidence="1 3" id="KW-0597">Phosphoprotein</keyword>
<dbReference type="PANTHER" id="PTHR43214">
    <property type="entry name" value="TWO-COMPONENT RESPONSE REGULATOR"/>
    <property type="match status" value="1"/>
</dbReference>
<evidence type="ECO:0000259" key="4">
    <source>
        <dbReference type="PROSITE" id="PS50043"/>
    </source>
</evidence>
<dbReference type="SMART" id="SM00421">
    <property type="entry name" value="HTH_LUXR"/>
    <property type="match status" value="1"/>
</dbReference>
<dbReference type="InterPro" id="IPR011006">
    <property type="entry name" value="CheY-like_superfamily"/>
</dbReference>
<dbReference type="InterPro" id="IPR039420">
    <property type="entry name" value="WalR-like"/>
</dbReference>
<proteinExistence type="predicted"/>
<dbReference type="PRINTS" id="PR00038">
    <property type="entry name" value="HTHLUXR"/>
</dbReference>
<dbReference type="EMBL" id="ATHJ01000066">
    <property type="protein sequence ID" value="EPR42380.1"/>
    <property type="molecule type" value="Genomic_DNA"/>
</dbReference>
<gene>
    <name evidence="6" type="ORF">dsmv_1654</name>
</gene>
<dbReference type="InterPro" id="IPR016032">
    <property type="entry name" value="Sig_transdc_resp-reg_C-effctor"/>
</dbReference>
<dbReference type="AlphaFoldDB" id="S7U067"/>
<dbReference type="PANTHER" id="PTHR43214:SF43">
    <property type="entry name" value="TWO-COMPONENT RESPONSE REGULATOR"/>
    <property type="match status" value="1"/>
</dbReference>
<keyword evidence="7" id="KW-1185">Reference proteome</keyword>
<keyword evidence="2" id="KW-0238">DNA-binding</keyword>